<dbReference type="AlphaFoldDB" id="A0A7G9RFE1"/>
<feature type="domain" description="Major facilitator superfamily (MFS) profile" evidence="8">
    <location>
        <begin position="34"/>
        <end position="477"/>
    </location>
</feature>
<evidence type="ECO:0000256" key="3">
    <source>
        <dbReference type="ARBA" id="ARBA00022475"/>
    </source>
</evidence>
<dbReference type="Gene3D" id="1.20.1250.20">
    <property type="entry name" value="MFS general substrate transporter like domains"/>
    <property type="match status" value="1"/>
</dbReference>
<dbReference type="KEGG" id="nmes:H9L09_08265"/>
<dbReference type="InterPro" id="IPR036259">
    <property type="entry name" value="MFS_trans_sf"/>
</dbReference>
<dbReference type="Proteomes" id="UP000515947">
    <property type="component" value="Chromosome"/>
</dbReference>
<feature type="transmembrane region" description="Helical" evidence="7">
    <location>
        <begin position="377"/>
        <end position="396"/>
    </location>
</feature>
<keyword evidence="3" id="KW-1003">Cell membrane</keyword>
<evidence type="ECO:0000256" key="1">
    <source>
        <dbReference type="ARBA" id="ARBA00004651"/>
    </source>
</evidence>
<dbReference type="CDD" id="cd17321">
    <property type="entry name" value="MFS_MMR_MDR_like"/>
    <property type="match status" value="1"/>
</dbReference>
<name>A0A7G9RFE1_9ACTN</name>
<sequence>MTETQAAAGDELPRACQGTGEPFVRPGTAAARWLLAAAVLGSGMAMLDGTVVNVALRSIGDDLDATVSQLQWVVNAYLLTLASLILVAGALGDRYGRRRVFVIGIAWFGVASLLCALARSPEQLIAARLVQGVGAALLTPGSLAIIQGSFPPADRGTMIGRWAGLGGIAAAIGPPLGGWVVEVATWRWVFWFNVPIAVLVVLISRRHVPESRDTESTGGRDVLGSVLAVAGLGGVTYALIESGTAAAVPLAVLGGLALVGFLLTEARTAHPVMPLHLFRSRVFSIANAMTVLVYGALGAVSFFLVLQLQVSAGYTPLEAGFATLPTTLVMLLLSSRSGALSARIGPRTQMTVGPLGCAAGVFWLREVGPGADYVSDVLPGLLLYSLGLVALVAPLTTSVMAAAPDRYAGVASGINNAVARTGSLLAVAALPPLVGLTGADYEQPAVFTEGYLTAMTLCAALMALGGVISFVGLAGTRDVAAARR</sequence>
<evidence type="ECO:0000256" key="4">
    <source>
        <dbReference type="ARBA" id="ARBA00022692"/>
    </source>
</evidence>
<dbReference type="Pfam" id="PF07690">
    <property type="entry name" value="MFS_1"/>
    <property type="match status" value="1"/>
</dbReference>
<feature type="transmembrane region" description="Helical" evidence="7">
    <location>
        <begin position="185"/>
        <end position="202"/>
    </location>
</feature>
<keyword evidence="4 7" id="KW-0812">Transmembrane</keyword>
<dbReference type="Gene3D" id="1.20.1720.10">
    <property type="entry name" value="Multidrug resistance protein D"/>
    <property type="match status" value="1"/>
</dbReference>
<feature type="transmembrane region" description="Helical" evidence="7">
    <location>
        <begin position="222"/>
        <end position="240"/>
    </location>
</feature>
<dbReference type="EMBL" id="CP060713">
    <property type="protein sequence ID" value="QNN54316.1"/>
    <property type="molecule type" value="Genomic_DNA"/>
</dbReference>
<keyword evidence="2" id="KW-0813">Transport</keyword>
<protein>
    <submittedName>
        <fullName evidence="9">MFS transporter</fullName>
    </submittedName>
</protein>
<evidence type="ECO:0000313" key="10">
    <source>
        <dbReference type="Proteomes" id="UP000515947"/>
    </source>
</evidence>
<evidence type="ECO:0000259" key="8">
    <source>
        <dbReference type="PROSITE" id="PS50850"/>
    </source>
</evidence>
<feature type="transmembrane region" description="Helical" evidence="7">
    <location>
        <begin position="417"/>
        <end position="439"/>
    </location>
</feature>
<dbReference type="SUPFAM" id="SSF103473">
    <property type="entry name" value="MFS general substrate transporter"/>
    <property type="match status" value="1"/>
</dbReference>
<dbReference type="PANTHER" id="PTHR42718:SF42">
    <property type="entry name" value="EXPORT PROTEIN"/>
    <property type="match status" value="1"/>
</dbReference>
<gene>
    <name evidence="9" type="ORF">H9L09_08265</name>
</gene>
<keyword evidence="5 7" id="KW-1133">Transmembrane helix</keyword>
<reference evidence="9 10" key="1">
    <citation type="submission" date="2020-08" db="EMBL/GenBank/DDBJ databases">
        <title>Genome sequence of Nocardioides mesophilus KACC 16243T.</title>
        <authorList>
            <person name="Hyun D.-W."/>
            <person name="Bae J.-W."/>
        </authorList>
    </citation>
    <scope>NUCLEOTIDE SEQUENCE [LARGE SCALE GENOMIC DNA]</scope>
    <source>
        <strain evidence="9 10">KACC 16243</strain>
    </source>
</reference>
<feature type="transmembrane region" description="Helical" evidence="7">
    <location>
        <begin position="158"/>
        <end position="179"/>
    </location>
</feature>
<feature type="transmembrane region" description="Helical" evidence="7">
    <location>
        <begin position="125"/>
        <end position="146"/>
    </location>
</feature>
<dbReference type="InterPro" id="IPR020846">
    <property type="entry name" value="MFS_dom"/>
</dbReference>
<dbReference type="InterPro" id="IPR004638">
    <property type="entry name" value="EmrB-like"/>
</dbReference>
<feature type="transmembrane region" description="Helical" evidence="7">
    <location>
        <begin position="285"/>
        <end position="306"/>
    </location>
</feature>
<evidence type="ECO:0000313" key="9">
    <source>
        <dbReference type="EMBL" id="QNN54316.1"/>
    </source>
</evidence>
<feature type="transmembrane region" description="Helical" evidence="7">
    <location>
        <begin position="451"/>
        <end position="474"/>
    </location>
</feature>
<dbReference type="GO" id="GO:0022857">
    <property type="term" value="F:transmembrane transporter activity"/>
    <property type="evidence" value="ECO:0007669"/>
    <property type="project" value="InterPro"/>
</dbReference>
<comment type="subcellular location">
    <subcellularLocation>
        <location evidence="1">Cell membrane</location>
        <topology evidence="1">Multi-pass membrane protein</topology>
    </subcellularLocation>
</comment>
<accession>A0A7G9RFE1</accession>
<dbReference type="GO" id="GO:0005886">
    <property type="term" value="C:plasma membrane"/>
    <property type="evidence" value="ECO:0007669"/>
    <property type="project" value="UniProtKB-SubCell"/>
</dbReference>
<dbReference type="InterPro" id="IPR011701">
    <property type="entry name" value="MFS"/>
</dbReference>
<keyword evidence="6 7" id="KW-0472">Membrane</keyword>
<feature type="transmembrane region" description="Helical" evidence="7">
    <location>
        <begin position="72"/>
        <end position="91"/>
    </location>
</feature>
<evidence type="ECO:0000256" key="5">
    <source>
        <dbReference type="ARBA" id="ARBA00022989"/>
    </source>
</evidence>
<proteinExistence type="predicted"/>
<evidence type="ECO:0000256" key="7">
    <source>
        <dbReference type="SAM" id="Phobius"/>
    </source>
</evidence>
<organism evidence="9 10">
    <name type="scientific">Nocardioides mesophilus</name>
    <dbReference type="NCBI Taxonomy" id="433659"/>
    <lineage>
        <taxon>Bacteria</taxon>
        <taxon>Bacillati</taxon>
        <taxon>Actinomycetota</taxon>
        <taxon>Actinomycetes</taxon>
        <taxon>Propionibacteriales</taxon>
        <taxon>Nocardioidaceae</taxon>
        <taxon>Nocardioides</taxon>
    </lineage>
</organism>
<feature type="transmembrane region" description="Helical" evidence="7">
    <location>
        <begin position="246"/>
        <end position="264"/>
    </location>
</feature>
<feature type="transmembrane region" description="Helical" evidence="7">
    <location>
        <begin position="33"/>
        <end position="52"/>
    </location>
</feature>
<dbReference type="RefSeq" id="WP_187580156.1">
    <property type="nucleotide sequence ID" value="NZ_CP060713.1"/>
</dbReference>
<feature type="transmembrane region" description="Helical" evidence="7">
    <location>
        <begin position="100"/>
        <end position="119"/>
    </location>
</feature>
<dbReference type="PROSITE" id="PS50850">
    <property type="entry name" value="MFS"/>
    <property type="match status" value="1"/>
</dbReference>
<dbReference type="PANTHER" id="PTHR42718">
    <property type="entry name" value="MAJOR FACILITATOR SUPERFAMILY MULTIDRUG TRANSPORTER MFSC"/>
    <property type="match status" value="1"/>
</dbReference>
<evidence type="ECO:0000256" key="6">
    <source>
        <dbReference type="ARBA" id="ARBA00023136"/>
    </source>
</evidence>
<dbReference type="NCBIfam" id="TIGR00711">
    <property type="entry name" value="efflux_EmrB"/>
    <property type="match status" value="1"/>
</dbReference>
<evidence type="ECO:0000256" key="2">
    <source>
        <dbReference type="ARBA" id="ARBA00022448"/>
    </source>
</evidence>
<keyword evidence="10" id="KW-1185">Reference proteome</keyword>